<comment type="subcellular location">
    <subcellularLocation>
        <location evidence="1">Cell envelope</location>
    </subcellularLocation>
</comment>
<organism evidence="9">
    <name type="scientific">Caldithrix abyssi</name>
    <dbReference type="NCBI Taxonomy" id="187145"/>
    <lineage>
        <taxon>Bacteria</taxon>
        <taxon>Pseudomonadati</taxon>
        <taxon>Calditrichota</taxon>
        <taxon>Calditrichia</taxon>
        <taxon>Calditrichales</taxon>
        <taxon>Calditrichaceae</taxon>
        <taxon>Caldithrix</taxon>
    </lineage>
</organism>
<dbReference type="InterPro" id="IPR029787">
    <property type="entry name" value="Nucleotide_cyclase"/>
</dbReference>
<gene>
    <name evidence="9" type="ORF">ENJ89_04610</name>
</gene>
<keyword evidence="4 7" id="KW-0812">Transmembrane</keyword>
<feature type="transmembrane region" description="Helical" evidence="7">
    <location>
        <begin position="346"/>
        <end position="364"/>
    </location>
</feature>
<proteinExistence type="inferred from homology"/>
<keyword evidence="6 7" id="KW-0472">Membrane</keyword>
<evidence type="ECO:0000256" key="6">
    <source>
        <dbReference type="ARBA" id="ARBA00023136"/>
    </source>
</evidence>
<evidence type="ECO:0000256" key="4">
    <source>
        <dbReference type="ARBA" id="ARBA00022692"/>
    </source>
</evidence>
<protein>
    <submittedName>
        <fullName evidence="9">Adenylate/guanylate cyclase domain-containing protein</fullName>
    </submittedName>
</protein>
<dbReference type="InterPro" id="IPR001054">
    <property type="entry name" value="A/G_cyclase"/>
</dbReference>
<keyword evidence="3" id="KW-1003">Cell membrane</keyword>
<evidence type="ECO:0000256" key="2">
    <source>
        <dbReference type="ARBA" id="ARBA00005381"/>
    </source>
</evidence>
<feature type="transmembrane region" description="Helical" evidence="7">
    <location>
        <begin position="400"/>
        <end position="420"/>
    </location>
</feature>
<dbReference type="Pfam" id="PF05226">
    <property type="entry name" value="CHASE2"/>
    <property type="match status" value="1"/>
</dbReference>
<accession>A0A7V5UEL9</accession>
<reference evidence="9" key="1">
    <citation type="journal article" date="2020" name="mSystems">
        <title>Genome- and Community-Level Interaction Insights into Carbon Utilization and Element Cycling Functions of Hydrothermarchaeota in Hydrothermal Sediment.</title>
        <authorList>
            <person name="Zhou Z."/>
            <person name="Liu Y."/>
            <person name="Xu W."/>
            <person name="Pan J."/>
            <person name="Luo Z.H."/>
            <person name="Li M."/>
        </authorList>
    </citation>
    <scope>NUCLEOTIDE SEQUENCE [LARGE SCALE GENOMIC DNA]</scope>
    <source>
        <strain evidence="9">HyVt-527</strain>
    </source>
</reference>
<dbReference type="FunFam" id="3.30.70.1230:FF:000016">
    <property type="entry name" value="Adenylate/guanylate cyclase domain-containing protein"/>
    <property type="match status" value="1"/>
</dbReference>
<evidence type="ECO:0000256" key="5">
    <source>
        <dbReference type="ARBA" id="ARBA00022989"/>
    </source>
</evidence>
<dbReference type="EMBL" id="DROD01000312">
    <property type="protein sequence ID" value="HHJ52455.1"/>
    <property type="molecule type" value="Genomic_DNA"/>
</dbReference>
<dbReference type="Pfam" id="PF00211">
    <property type="entry name" value="Guanylate_cyc"/>
    <property type="match status" value="1"/>
</dbReference>
<evidence type="ECO:0000313" key="9">
    <source>
        <dbReference type="EMBL" id="HHJ52455.1"/>
    </source>
</evidence>
<evidence type="ECO:0000256" key="3">
    <source>
        <dbReference type="ARBA" id="ARBA00022475"/>
    </source>
</evidence>
<comment type="caution">
    <text evidence="9">The sequence shown here is derived from an EMBL/GenBank/DDBJ whole genome shotgun (WGS) entry which is preliminary data.</text>
</comment>
<dbReference type="Gene3D" id="3.30.70.1230">
    <property type="entry name" value="Nucleotide cyclase"/>
    <property type="match status" value="1"/>
</dbReference>
<dbReference type="PANTHER" id="PTHR43081">
    <property type="entry name" value="ADENYLATE CYCLASE, TERMINAL-DIFFERENTIATION SPECIFIC-RELATED"/>
    <property type="match status" value="1"/>
</dbReference>
<comment type="similarity">
    <text evidence="2">Belongs to the adenylyl cyclase class-3 family.</text>
</comment>
<dbReference type="PANTHER" id="PTHR43081:SF1">
    <property type="entry name" value="ADENYLATE CYCLASE, TERMINAL-DIFFERENTIATION SPECIFIC"/>
    <property type="match status" value="1"/>
</dbReference>
<dbReference type="SUPFAM" id="SSF55073">
    <property type="entry name" value="Nucleotide cyclase"/>
    <property type="match status" value="1"/>
</dbReference>
<dbReference type="Proteomes" id="UP000886124">
    <property type="component" value="Unassembled WGS sequence"/>
</dbReference>
<dbReference type="AlphaFoldDB" id="A0A7V5UEL9"/>
<feature type="transmembrane region" description="Helical" evidence="7">
    <location>
        <begin position="371"/>
        <end position="394"/>
    </location>
</feature>
<feature type="domain" description="Guanylate cyclase" evidence="8">
    <location>
        <begin position="462"/>
        <end position="594"/>
    </location>
</feature>
<dbReference type="InterPro" id="IPR007890">
    <property type="entry name" value="CHASE2"/>
</dbReference>
<dbReference type="InterPro" id="IPR050697">
    <property type="entry name" value="Adenylyl/Guanylyl_Cyclase_3/4"/>
</dbReference>
<evidence type="ECO:0000256" key="7">
    <source>
        <dbReference type="SAM" id="Phobius"/>
    </source>
</evidence>
<dbReference type="CDD" id="cd07302">
    <property type="entry name" value="CHD"/>
    <property type="match status" value="1"/>
</dbReference>
<evidence type="ECO:0000259" key="8">
    <source>
        <dbReference type="PROSITE" id="PS50125"/>
    </source>
</evidence>
<dbReference type="GO" id="GO:0035556">
    <property type="term" value="P:intracellular signal transduction"/>
    <property type="evidence" value="ECO:0007669"/>
    <property type="project" value="InterPro"/>
</dbReference>
<dbReference type="GO" id="GO:0006171">
    <property type="term" value="P:cAMP biosynthetic process"/>
    <property type="evidence" value="ECO:0007669"/>
    <property type="project" value="TreeGrafter"/>
</dbReference>
<dbReference type="SMART" id="SM00044">
    <property type="entry name" value="CYCc"/>
    <property type="match status" value="1"/>
</dbReference>
<keyword evidence="5 7" id="KW-1133">Transmembrane helix</keyword>
<dbReference type="GO" id="GO:0004016">
    <property type="term" value="F:adenylate cyclase activity"/>
    <property type="evidence" value="ECO:0007669"/>
    <property type="project" value="UniProtKB-ARBA"/>
</dbReference>
<dbReference type="PROSITE" id="PS50125">
    <property type="entry name" value="GUANYLATE_CYCLASE_2"/>
    <property type="match status" value="1"/>
</dbReference>
<sequence>MEAGKPKAKWYVYFLIFIAAILGAIILSNLAILQTLELKSIDWRFDLRGPQPVEDLPIVILAIDDQSDESTPARWPWPRSYFAHVIENLEQAGAAAIAIDVIFDQPDRSGPEQDDVFASTLAKYDNVVLTGKLLRTFSRYSFETLIPPYEKFIESHTAWGLAALESDLDGFYRRYPVIQEYNDSLYLSLAAQLLRIYEARGDNSYRYAMSDQAYRLGNHIIPKFDWLGMLINYYGPAGTFKYYSFDNVLDDSEFDLREDFDMDVFDDPGDSALGIPPGLKYSGALKDKIVLIGSTIQELHDNFPTPFLEYRNANGELVKAEMPGVEIHANALATILTDSYLKPVPILWVYALVVLLGLLIFLFARYTPTVVSALLVLILLALYTVLTIFSFVNYRIVFPLISPVAVMVLGYVGFTIYNFVLTQKEKRMLRGAFAHYVPESVIREIMNDPQKLSLGGEERVLTILFSDVAGFTTISEQLTPHELVALLNEYLTEMTEIVLEHKGTIDKFEGDAIMAEFGAPIAFPDHAQMACRAALAMQAKLKKLRMKWKEEGKPQLHVRIGINTGEVIIGNMGSRNTFDYTAMGDHVNLGARLEGANKFYGTHIMISEFTHRVVKDDFITRPLDLIRVKGKTKPIEVFELIATKDTKFTDQFNEFLELYRKGIVAYRKRNWLQAIDIFDYCLKLVPDDKPSKLYRERCVDFRLNPPPPDWDGVITMKEK</sequence>
<feature type="transmembrane region" description="Helical" evidence="7">
    <location>
        <begin position="12"/>
        <end position="32"/>
    </location>
</feature>
<dbReference type="GO" id="GO:0030313">
    <property type="term" value="C:cell envelope"/>
    <property type="evidence" value="ECO:0007669"/>
    <property type="project" value="UniProtKB-SubCell"/>
</dbReference>
<name>A0A7V5UEL9_CALAY</name>
<evidence type="ECO:0000256" key="1">
    <source>
        <dbReference type="ARBA" id="ARBA00004196"/>
    </source>
</evidence>
<dbReference type="SMART" id="SM01080">
    <property type="entry name" value="CHASE2"/>
    <property type="match status" value="1"/>
</dbReference>